<reference evidence="5" key="1">
    <citation type="journal article" date="2014" name="Genome Announc.">
        <title>Draft genome sequence of Colletotrichum sublineola, a destructive pathogen of cultivated sorghum.</title>
        <authorList>
            <person name="Baroncelli R."/>
            <person name="Sanz-Martin J.M."/>
            <person name="Rech G.E."/>
            <person name="Sukno S.A."/>
            <person name="Thon M.R."/>
        </authorList>
    </citation>
    <scope>NUCLEOTIDE SEQUENCE [LARGE SCALE GENOMIC DNA]</scope>
    <source>
        <strain evidence="5">TX430BB</strain>
    </source>
</reference>
<dbReference type="GO" id="GO:0016787">
    <property type="term" value="F:hydrolase activity"/>
    <property type="evidence" value="ECO:0007669"/>
    <property type="project" value="UniProtKB-KW"/>
</dbReference>
<accession>A0A066XHA9</accession>
<keyword evidence="2 4" id="KW-0347">Helicase</keyword>
<dbReference type="eggNOG" id="KOG0949">
    <property type="taxonomic scope" value="Eukaryota"/>
</dbReference>
<dbReference type="EMBL" id="JMSE01000684">
    <property type="protein sequence ID" value="KDN68297.1"/>
    <property type="molecule type" value="Genomic_DNA"/>
</dbReference>
<keyword evidence="5" id="KW-1185">Reference proteome</keyword>
<dbReference type="OrthoDB" id="2320933at2759"/>
<dbReference type="SMART" id="SM00028">
    <property type="entry name" value="TPR"/>
    <property type="match status" value="1"/>
</dbReference>
<comment type="caution">
    <text evidence="4">The sequence shown here is derived from an EMBL/GenBank/DDBJ whole genome shotgun (WGS) entry which is preliminary data.</text>
</comment>
<dbReference type="AlphaFoldDB" id="A0A066XHA9"/>
<dbReference type="PANTHER" id="PTHR44533">
    <property type="entry name" value="DEAD/H RNA HELICASE, PUTATIVE-RELATED"/>
    <property type="match status" value="1"/>
</dbReference>
<dbReference type="HOGENOM" id="CLU_566199_0_0_1"/>
<keyword evidence="2 4" id="KW-0067">ATP-binding</keyword>
<dbReference type="GO" id="GO:0005737">
    <property type="term" value="C:cytoplasm"/>
    <property type="evidence" value="ECO:0007669"/>
    <property type="project" value="TreeGrafter"/>
</dbReference>
<protein>
    <submittedName>
        <fullName evidence="4">Putative DEAD/DEAH box helicase</fullName>
    </submittedName>
</protein>
<name>A0A066XHA9_COLSU</name>
<evidence type="ECO:0000313" key="4">
    <source>
        <dbReference type="EMBL" id="KDN68297.1"/>
    </source>
</evidence>
<keyword evidence="2 4" id="KW-0547">Nucleotide-binding</keyword>
<dbReference type="PANTHER" id="PTHR44533:SF4">
    <property type="entry name" value="DEAD_H RNA HELICASE, PUTATIVE-RELATED"/>
    <property type="match status" value="1"/>
</dbReference>
<evidence type="ECO:0000256" key="1">
    <source>
        <dbReference type="ARBA" id="ARBA00022801"/>
    </source>
</evidence>
<sequence>MIVHNARYSDLRNFLYQPPGEQEFVGLKPMKRFSIPGLDAETSDNACFAFMHPIGSIVNITKASLDDASLEPRDCVQLWKTMISHETYTYKVKKKLAPEFDLPALLKKSDAIKWGSALKEQLWEWTMDPQSPFLNVYNDLKPQTTNRNRMRAPNGSTQLTEVSDVISLVSLSLLVDLRSRGAFLIQASRTVAEGRREVSKYKRQDQKWLAETVHQSPSIVFLPELPPQAAKILKTHNKKTLDIFETYVHTFVKQHLQHTSDDKLPFTNTRVSPTKAKSIDAYATNIPLLPPTIIRSSFTTLSGFTDNFTTIHKLYDTNAYIYDFFKHGDLDALVRDNKVKRGDNFLSSENFNDADMADVQDVGDVLKENVNVHLKQQKARASGLASKTLGPQQNVNSEITQRESISLWMLYKDITYLNNLGAAYFEKGDYDKAIEACTKAVEEGREIYADFKLIAKSYARIDTPPTRNRATSSWPSRTTRSP</sequence>
<evidence type="ECO:0000256" key="2">
    <source>
        <dbReference type="ARBA" id="ARBA00022806"/>
    </source>
</evidence>
<dbReference type="PROSITE" id="PS50005">
    <property type="entry name" value="TPR"/>
    <property type="match status" value="1"/>
</dbReference>
<keyword evidence="3" id="KW-0802">TPR repeat</keyword>
<organism evidence="4 5">
    <name type="scientific">Colletotrichum sublineola</name>
    <name type="common">Sorghum anthracnose fungus</name>
    <dbReference type="NCBI Taxonomy" id="1173701"/>
    <lineage>
        <taxon>Eukaryota</taxon>
        <taxon>Fungi</taxon>
        <taxon>Dikarya</taxon>
        <taxon>Ascomycota</taxon>
        <taxon>Pezizomycotina</taxon>
        <taxon>Sordariomycetes</taxon>
        <taxon>Hypocreomycetidae</taxon>
        <taxon>Glomerellales</taxon>
        <taxon>Glomerellaceae</taxon>
        <taxon>Colletotrichum</taxon>
        <taxon>Colletotrichum graminicola species complex</taxon>
    </lineage>
</organism>
<dbReference type="GO" id="GO:0004386">
    <property type="term" value="F:helicase activity"/>
    <property type="evidence" value="ECO:0007669"/>
    <property type="project" value="UniProtKB-KW"/>
</dbReference>
<evidence type="ECO:0000313" key="5">
    <source>
        <dbReference type="Proteomes" id="UP000027238"/>
    </source>
</evidence>
<feature type="repeat" description="TPR" evidence="3">
    <location>
        <begin position="414"/>
        <end position="447"/>
    </location>
</feature>
<dbReference type="SUPFAM" id="SSF48452">
    <property type="entry name" value="TPR-like"/>
    <property type="match status" value="1"/>
</dbReference>
<dbReference type="Gene3D" id="1.25.40.10">
    <property type="entry name" value="Tetratricopeptide repeat domain"/>
    <property type="match status" value="1"/>
</dbReference>
<dbReference type="Pfam" id="PF00515">
    <property type="entry name" value="TPR_1"/>
    <property type="match status" value="1"/>
</dbReference>
<proteinExistence type="predicted"/>
<dbReference type="Proteomes" id="UP000027238">
    <property type="component" value="Unassembled WGS sequence"/>
</dbReference>
<dbReference type="InterPro" id="IPR011990">
    <property type="entry name" value="TPR-like_helical_dom_sf"/>
</dbReference>
<dbReference type="InterPro" id="IPR019734">
    <property type="entry name" value="TPR_rpt"/>
</dbReference>
<dbReference type="eggNOG" id="KOG0548">
    <property type="taxonomic scope" value="Eukaryota"/>
</dbReference>
<keyword evidence="1" id="KW-0378">Hydrolase</keyword>
<dbReference type="STRING" id="1173701.A0A066XHA9"/>
<dbReference type="InterPro" id="IPR052431">
    <property type="entry name" value="SKI2_subfamily_helicases"/>
</dbReference>
<evidence type="ECO:0000256" key="3">
    <source>
        <dbReference type="PROSITE-ProRule" id="PRU00339"/>
    </source>
</evidence>
<gene>
    <name evidence="4" type="ORF">CSUB01_10437</name>
</gene>